<dbReference type="AlphaFoldDB" id="A0A8S1JN08"/>
<reference evidence="1" key="1">
    <citation type="submission" date="2021-01" db="EMBL/GenBank/DDBJ databases">
        <authorList>
            <consortium name="Genoscope - CEA"/>
            <person name="William W."/>
        </authorList>
    </citation>
    <scope>NUCLEOTIDE SEQUENCE</scope>
</reference>
<accession>A0A8S1JN08</accession>
<evidence type="ECO:0000313" key="1">
    <source>
        <dbReference type="EMBL" id="CAD8042927.1"/>
    </source>
</evidence>
<organism evidence="1 2">
    <name type="scientific">Paramecium primaurelia</name>
    <dbReference type="NCBI Taxonomy" id="5886"/>
    <lineage>
        <taxon>Eukaryota</taxon>
        <taxon>Sar</taxon>
        <taxon>Alveolata</taxon>
        <taxon>Ciliophora</taxon>
        <taxon>Intramacronucleata</taxon>
        <taxon>Oligohymenophorea</taxon>
        <taxon>Peniculida</taxon>
        <taxon>Parameciidae</taxon>
        <taxon>Paramecium</taxon>
    </lineage>
</organism>
<proteinExistence type="predicted"/>
<name>A0A8S1JN08_PARPR</name>
<evidence type="ECO:0000313" key="2">
    <source>
        <dbReference type="Proteomes" id="UP000688137"/>
    </source>
</evidence>
<dbReference type="OMA" id="THHHLNG"/>
<dbReference type="EMBL" id="CAJJDM010000001">
    <property type="protein sequence ID" value="CAD8042927.1"/>
    <property type="molecule type" value="Genomic_DNA"/>
</dbReference>
<dbReference type="Proteomes" id="UP000688137">
    <property type="component" value="Unassembled WGS sequence"/>
</dbReference>
<protein>
    <submittedName>
        <fullName evidence="1">Uncharacterized protein</fullName>
    </submittedName>
</protein>
<comment type="caution">
    <text evidence="1">The sequence shown here is derived from an EMBL/GenBank/DDBJ whole genome shotgun (WGS) entry which is preliminary data.</text>
</comment>
<gene>
    <name evidence="1" type="ORF">PPRIM_AZ9-3.1.T0040146</name>
</gene>
<sequence>MADQRNRTPEDLIYYFQQNYLHQMRRKTHQTILQVEIHQNKINKSNSTHIQQPISSAQNLFDAYIKERQQKREVNQSLIKPYSKSSKQLNQIFINNRQVIKRNRITSIQQQPDKNLEQLISKKKSLHFTISDSNQNQKRTIEKCDWLIRPGKVHVDRKQIKQIRHETIFRETFNRLNGWQIDNDHDTEF</sequence>
<keyword evidence="2" id="KW-1185">Reference proteome</keyword>